<dbReference type="Pfam" id="PF00754">
    <property type="entry name" value="F5_F8_type_C"/>
    <property type="match status" value="2"/>
</dbReference>
<sequence length="474" mass="52668">MASSERGPGFLAKNSRLGLQETATSAGAWSAQKPWLRFDLGRPKTVTTLVTQGRSYSPDWPGESHSEWVTSYSISYGNENGDEAWYTGDDGQAIVFKANTDRDSKVRQDLSEFSGPFTARYVKIHPLTWHGWVSMRAGISTEPPSWSASSEFDSLHSAARADINSRETADAAGAWAAATNDQDQWLMRDLGDVSVITGVITKGRNYSPDWPWDKHDQYVTSYTISYGNEIGDETFYTDADGQVTVFPANDDRDTEVYNDFRDFSGRITARFVKIHPQTWHEHISMRAKIVTVATQKWREDLRCGAGYTTADGRTAECDPDSIYPCCSPNNWCGNTADHCDCADCVDYRDTVATQKWREDLRCGAGYTTADGRTAECDPDSIYPCCSPNNWCGNTADHCDCAGCVDYRDTVATQKWREDLRCGAGYTTADGRTAECDPDSIYPCCSPINWCGNTADHCDCADCVDYRDTDPILDP</sequence>
<dbReference type="PANTHER" id="PTHR24543:SF335">
    <property type="entry name" value="EGF-LIKE REPEAT AND DISCOIDIN I-LIKE DOMAIN-CONTAINING PROTEIN 3"/>
    <property type="match status" value="1"/>
</dbReference>
<dbReference type="SUPFAM" id="SSF57016">
    <property type="entry name" value="Plant lectins/antimicrobial peptides"/>
    <property type="match status" value="3"/>
</dbReference>
<reference evidence="4" key="1">
    <citation type="submission" date="2025-08" db="UniProtKB">
        <authorList>
            <consortium name="RefSeq"/>
        </authorList>
    </citation>
    <scope>IDENTIFICATION</scope>
    <source>
        <tissue evidence="4">Gonad</tissue>
    </source>
</reference>
<dbReference type="InterPro" id="IPR036861">
    <property type="entry name" value="Endochitinase-like_sf"/>
</dbReference>
<dbReference type="PROSITE" id="PS50022">
    <property type="entry name" value="FA58C_3"/>
    <property type="match status" value="2"/>
</dbReference>
<dbReference type="KEGG" id="bbel:109472886"/>
<evidence type="ECO:0000313" key="3">
    <source>
        <dbReference type="Proteomes" id="UP000515135"/>
    </source>
</evidence>
<feature type="domain" description="F5/8 type C" evidence="2">
    <location>
        <begin position="128"/>
        <end position="292"/>
    </location>
</feature>
<dbReference type="InterPro" id="IPR000421">
    <property type="entry name" value="FA58C"/>
</dbReference>
<proteinExistence type="predicted"/>
<keyword evidence="3" id="KW-1185">Reference proteome</keyword>
<dbReference type="OrthoDB" id="6369184at2759"/>
<feature type="domain" description="F5/8 type C" evidence="2">
    <location>
        <begin position="1"/>
        <end position="126"/>
    </location>
</feature>
<dbReference type="InterPro" id="IPR001002">
    <property type="entry name" value="Chitin-bd_1"/>
</dbReference>
<evidence type="ECO:0000313" key="4">
    <source>
        <dbReference type="RefSeq" id="XP_019628310.1"/>
    </source>
</evidence>
<dbReference type="GeneID" id="109472886"/>
<dbReference type="GO" id="GO:0008061">
    <property type="term" value="F:chitin binding"/>
    <property type="evidence" value="ECO:0007669"/>
    <property type="project" value="UniProtKB-KW"/>
</dbReference>
<dbReference type="Gene3D" id="2.60.120.260">
    <property type="entry name" value="Galactose-binding domain-like"/>
    <property type="match status" value="2"/>
</dbReference>
<dbReference type="SMART" id="SM00231">
    <property type="entry name" value="FA58C"/>
    <property type="match status" value="2"/>
</dbReference>
<dbReference type="Gene3D" id="3.30.60.10">
    <property type="entry name" value="Endochitinase-like"/>
    <property type="match status" value="3"/>
</dbReference>
<name>A0A6P4YGD5_BRABE</name>
<protein>
    <submittedName>
        <fullName evidence="4">Hemocytin-like isoform X1</fullName>
    </submittedName>
</protein>
<dbReference type="CDD" id="cd10909">
    <property type="entry name" value="ChtBD1_GH18_2"/>
    <property type="match status" value="3"/>
</dbReference>
<dbReference type="CDD" id="cd00057">
    <property type="entry name" value="FA58C"/>
    <property type="match status" value="1"/>
</dbReference>
<dbReference type="SUPFAM" id="SSF49785">
    <property type="entry name" value="Galactose-binding domain-like"/>
    <property type="match status" value="2"/>
</dbReference>
<keyword evidence="1" id="KW-0147">Chitin-binding</keyword>
<organism evidence="3 4">
    <name type="scientific">Branchiostoma belcheri</name>
    <name type="common">Amphioxus</name>
    <dbReference type="NCBI Taxonomy" id="7741"/>
    <lineage>
        <taxon>Eukaryota</taxon>
        <taxon>Metazoa</taxon>
        <taxon>Chordata</taxon>
        <taxon>Cephalochordata</taxon>
        <taxon>Leptocardii</taxon>
        <taxon>Amphioxiformes</taxon>
        <taxon>Branchiostomatidae</taxon>
        <taxon>Branchiostoma</taxon>
    </lineage>
</organism>
<dbReference type="PANTHER" id="PTHR24543">
    <property type="entry name" value="MULTICOPPER OXIDASE-RELATED"/>
    <property type="match status" value="1"/>
</dbReference>
<dbReference type="Proteomes" id="UP000515135">
    <property type="component" value="Unplaced"/>
</dbReference>
<dbReference type="AlphaFoldDB" id="A0A6P4YGD5"/>
<dbReference type="SMART" id="SM00270">
    <property type="entry name" value="ChtBD1"/>
    <property type="match status" value="3"/>
</dbReference>
<accession>A0A6P4YGD5</accession>
<dbReference type="InterPro" id="IPR008979">
    <property type="entry name" value="Galactose-bd-like_sf"/>
</dbReference>
<gene>
    <name evidence="4" type="primary">LOC109472886</name>
</gene>
<evidence type="ECO:0000259" key="2">
    <source>
        <dbReference type="PROSITE" id="PS50022"/>
    </source>
</evidence>
<evidence type="ECO:0000256" key="1">
    <source>
        <dbReference type="ARBA" id="ARBA00022669"/>
    </source>
</evidence>
<dbReference type="RefSeq" id="XP_019628310.1">
    <property type="nucleotide sequence ID" value="XM_019772751.1"/>
</dbReference>